<comment type="subcellular location">
    <subcellularLocation>
        <location evidence="8">Cytoplasm</location>
    </subcellularLocation>
</comment>
<reference evidence="15 16" key="1">
    <citation type="submission" date="2019-02" db="EMBL/GenBank/DDBJ databases">
        <title>Deep-cultivation of Planctomycetes and their phenomic and genomic characterization uncovers novel biology.</title>
        <authorList>
            <person name="Wiegand S."/>
            <person name="Jogler M."/>
            <person name="Boedeker C."/>
            <person name="Pinto D."/>
            <person name="Vollmers J."/>
            <person name="Rivas-Marin E."/>
            <person name="Kohn T."/>
            <person name="Peeters S.H."/>
            <person name="Heuer A."/>
            <person name="Rast P."/>
            <person name="Oberbeckmann S."/>
            <person name="Bunk B."/>
            <person name="Jeske O."/>
            <person name="Meyerdierks A."/>
            <person name="Storesund J.E."/>
            <person name="Kallscheuer N."/>
            <person name="Luecker S."/>
            <person name="Lage O.M."/>
            <person name="Pohl T."/>
            <person name="Merkel B.J."/>
            <person name="Hornburger P."/>
            <person name="Mueller R.-W."/>
            <person name="Bruemmer F."/>
            <person name="Labrenz M."/>
            <person name="Spormann A.M."/>
            <person name="Op den Camp H."/>
            <person name="Overmann J."/>
            <person name="Amann R."/>
            <person name="Jetten M.S.M."/>
            <person name="Mascher T."/>
            <person name="Medema M.H."/>
            <person name="Devos D.P."/>
            <person name="Kaster A.-K."/>
            <person name="Ovreas L."/>
            <person name="Rohde M."/>
            <person name="Galperin M.Y."/>
            <person name="Jogler C."/>
        </authorList>
    </citation>
    <scope>NUCLEOTIDE SEQUENCE [LARGE SCALE GENOMIC DNA]</scope>
    <source>
        <strain evidence="15 16">Pla133</strain>
    </source>
</reference>
<evidence type="ECO:0000256" key="5">
    <source>
        <dbReference type="ARBA" id="ARBA00022840"/>
    </source>
</evidence>
<feature type="region of interest" description="Domain IV, binds dsDNA" evidence="8">
    <location>
        <begin position="463"/>
        <end position="586"/>
    </location>
</feature>
<dbReference type="GO" id="GO:0003688">
    <property type="term" value="F:DNA replication origin binding"/>
    <property type="evidence" value="ECO:0007669"/>
    <property type="project" value="UniProtKB-UniRule"/>
</dbReference>
<dbReference type="InterPro" id="IPR038454">
    <property type="entry name" value="DnaA_N_sf"/>
</dbReference>
<dbReference type="GO" id="GO:0005737">
    <property type="term" value="C:cytoplasm"/>
    <property type="evidence" value="ECO:0007669"/>
    <property type="project" value="UniProtKB-SubCell"/>
</dbReference>
<dbReference type="InterPro" id="IPR003593">
    <property type="entry name" value="AAA+_ATPase"/>
</dbReference>
<feature type="binding site" evidence="8">
    <location>
        <position position="290"/>
    </location>
    <ligand>
        <name>ATP</name>
        <dbReference type="ChEBI" id="CHEBI:30616"/>
    </ligand>
</feature>
<gene>
    <name evidence="8 15" type="primary">dnaA</name>
    <name evidence="15" type="ORF">Pla133_00010</name>
</gene>
<feature type="compositionally biased region" description="Basic and acidic residues" evidence="12">
    <location>
        <begin position="205"/>
        <end position="214"/>
    </location>
</feature>
<dbReference type="InterPro" id="IPR013159">
    <property type="entry name" value="DnaA_C"/>
</dbReference>
<dbReference type="Gene3D" id="1.10.1750.10">
    <property type="match status" value="1"/>
</dbReference>
<sequence length="586" mass="64932">MHQANSFEPHARVPQNDRPRPLHQETGAASVDGPALRAEAAGELSIEGLPGGDPHGAHDHDGGQVPAQHLDAIWADIQGVLQTFIQREQFDTWFRRAELRGLDAKTATVAVQNGFTRYFIANFYTDVLERAVSEVVGSSREVIFEVDAELTITPRRAMPPTGDGPAPPAHASGAAAVLPPSPETPIDGIRAASTQSRQRGAASPRRTDGPEQPDRPSTGQTHTRASFEMTPAPRRHRGLLSASDVGLNPGYRFDAFVVGPCNRFAHAAAVGVSESPGQQYNPFFMHGNVGLGKTHLMQSLCHALLERNPDVRILYLSCETFVNHFISALENGDLHEFRNKYRNVDVLVVDDIHLLANKERTQEEFFHTFNTLYNAGKQIVLSSDSPPKDIPTLQGRLVSRFKWGLVTEMEPPCYETRMAILKRKSRERGHELPEEVARLLAEHIDTNIRELEGAVTKVLGYAALAQRPVSEELARECLSEVFDARPSAPNMEDVLRVVTQHFSMRLSDIQSRKRTAAIAYARQVGMYLARRVTRLSLEEIGGYFGGRDHSTVLYAIQKITRLSKTDAECLSSVRELQRQLDSPASR</sequence>
<keyword evidence="5 8" id="KW-0067">ATP-binding</keyword>
<dbReference type="CDD" id="cd00009">
    <property type="entry name" value="AAA"/>
    <property type="match status" value="1"/>
</dbReference>
<dbReference type="GO" id="GO:0005524">
    <property type="term" value="F:ATP binding"/>
    <property type="evidence" value="ECO:0007669"/>
    <property type="project" value="UniProtKB-UniRule"/>
</dbReference>
<dbReference type="HAMAP" id="MF_00377">
    <property type="entry name" value="DnaA_bact"/>
    <property type="match status" value="1"/>
</dbReference>
<dbReference type="SMART" id="SM00760">
    <property type="entry name" value="Bac_DnaA_C"/>
    <property type="match status" value="1"/>
</dbReference>
<feature type="compositionally biased region" description="Basic and acidic residues" evidence="12">
    <location>
        <begin position="9"/>
        <end position="23"/>
    </location>
</feature>
<dbReference type="InterPro" id="IPR010921">
    <property type="entry name" value="Trp_repressor/repl_initiator"/>
</dbReference>
<dbReference type="Pfam" id="PF08299">
    <property type="entry name" value="Bac_DnaA_C"/>
    <property type="match status" value="1"/>
</dbReference>
<dbReference type="Gene3D" id="3.30.300.180">
    <property type="match status" value="1"/>
</dbReference>
<dbReference type="KEGG" id="pbap:Pla133_00010"/>
<keyword evidence="4 8" id="KW-0547">Nucleotide-binding</keyword>
<feature type="compositionally biased region" description="Polar residues" evidence="12">
    <location>
        <begin position="215"/>
        <end position="224"/>
    </location>
</feature>
<dbReference type="InterPro" id="IPR027417">
    <property type="entry name" value="P-loop_NTPase"/>
</dbReference>
<protein>
    <recommendedName>
        <fullName evidence="8 9">Chromosomal replication initiator protein DnaA</fullName>
    </recommendedName>
</protein>
<dbReference type="SUPFAM" id="SSF48295">
    <property type="entry name" value="TrpR-like"/>
    <property type="match status" value="1"/>
</dbReference>
<evidence type="ECO:0000313" key="16">
    <source>
        <dbReference type="Proteomes" id="UP000316921"/>
    </source>
</evidence>
<dbReference type="PANTHER" id="PTHR30050:SF2">
    <property type="entry name" value="CHROMOSOMAL REPLICATION INITIATOR PROTEIN DNAA"/>
    <property type="match status" value="1"/>
</dbReference>
<dbReference type="NCBIfam" id="TIGR00362">
    <property type="entry name" value="DnaA"/>
    <property type="match status" value="1"/>
</dbReference>
<evidence type="ECO:0000256" key="1">
    <source>
        <dbReference type="ARBA" id="ARBA00006583"/>
    </source>
</evidence>
<organism evidence="15 16">
    <name type="scientific">Engelhardtia mirabilis</name>
    <dbReference type="NCBI Taxonomy" id="2528011"/>
    <lineage>
        <taxon>Bacteria</taxon>
        <taxon>Pseudomonadati</taxon>
        <taxon>Planctomycetota</taxon>
        <taxon>Planctomycetia</taxon>
        <taxon>Planctomycetia incertae sedis</taxon>
        <taxon>Engelhardtia</taxon>
    </lineage>
</organism>
<dbReference type="InterPro" id="IPR013317">
    <property type="entry name" value="DnaA_dom"/>
</dbReference>
<feature type="binding site" evidence="8">
    <location>
        <position position="292"/>
    </location>
    <ligand>
        <name>ATP</name>
        <dbReference type="ChEBI" id="CHEBI:30616"/>
    </ligand>
</feature>
<dbReference type="SUPFAM" id="SSF52540">
    <property type="entry name" value="P-loop containing nucleoside triphosphate hydrolases"/>
    <property type="match status" value="1"/>
</dbReference>
<keyword evidence="6 8" id="KW-0446">Lipid-binding</keyword>
<dbReference type="FunFam" id="3.40.50.300:FF:000668">
    <property type="entry name" value="Chromosomal replication initiator protein DnaA"/>
    <property type="match status" value="1"/>
</dbReference>
<dbReference type="Gene3D" id="1.10.8.60">
    <property type="match status" value="1"/>
</dbReference>
<evidence type="ECO:0000256" key="4">
    <source>
        <dbReference type="ARBA" id="ARBA00022741"/>
    </source>
</evidence>
<feature type="region of interest" description="Domain I, interacts with DnaA modulators" evidence="8">
    <location>
        <begin position="1"/>
        <end position="149"/>
    </location>
</feature>
<keyword evidence="16" id="KW-1185">Reference proteome</keyword>
<evidence type="ECO:0000256" key="2">
    <source>
        <dbReference type="ARBA" id="ARBA00022490"/>
    </source>
</evidence>
<feature type="region of interest" description="Domain III, AAA+ region" evidence="8">
    <location>
        <begin position="246"/>
        <end position="462"/>
    </location>
</feature>
<evidence type="ECO:0000256" key="6">
    <source>
        <dbReference type="ARBA" id="ARBA00023121"/>
    </source>
</evidence>
<dbReference type="PANTHER" id="PTHR30050">
    <property type="entry name" value="CHROMOSOMAL REPLICATION INITIATOR PROTEIN DNAA"/>
    <property type="match status" value="1"/>
</dbReference>
<dbReference type="PRINTS" id="PR00051">
    <property type="entry name" value="DNAA"/>
</dbReference>
<feature type="compositionally biased region" description="Low complexity" evidence="12">
    <location>
        <begin position="169"/>
        <end position="178"/>
    </location>
</feature>
<dbReference type="GO" id="GO:0006270">
    <property type="term" value="P:DNA replication initiation"/>
    <property type="evidence" value="ECO:0007669"/>
    <property type="project" value="UniProtKB-UniRule"/>
</dbReference>
<evidence type="ECO:0000259" key="14">
    <source>
        <dbReference type="SMART" id="SM00760"/>
    </source>
</evidence>
<dbReference type="Proteomes" id="UP000316921">
    <property type="component" value="Chromosome"/>
</dbReference>
<evidence type="ECO:0000256" key="8">
    <source>
        <dbReference type="HAMAP-Rule" id="MF_00377"/>
    </source>
</evidence>
<comment type="similarity">
    <text evidence="1 8 11">Belongs to the DnaA family.</text>
</comment>
<dbReference type="SMART" id="SM00382">
    <property type="entry name" value="AAA"/>
    <property type="match status" value="1"/>
</dbReference>
<dbReference type="InterPro" id="IPR018312">
    <property type="entry name" value="Chromosome_initiator_DnaA_CS"/>
</dbReference>
<keyword evidence="3 8" id="KW-0235">DNA replication</keyword>
<evidence type="ECO:0000256" key="11">
    <source>
        <dbReference type="RuleBase" id="RU004227"/>
    </source>
</evidence>
<dbReference type="InterPro" id="IPR024633">
    <property type="entry name" value="DnaA_N_dom"/>
</dbReference>
<feature type="domain" description="AAA+ ATPase" evidence="13">
    <location>
        <begin position="279"/>
        <end position="407"/>
    </location>
</feature>
<evidence type="ECO:0000256" key="10">
    <source>
        <dbReference type="RuleBase" id="RU000577"/>
    </source>
</evidence>
<feature type="region of interest" description="Disordered" evidence="12">
    <location>
        <begin position="154"/>
        <end position="241"/>
    </location>
</feature>
<dbReference type="AlphaFoldDB" id="A0A518BD80"/>
<dbReference type="InterPro" id="IPR001957">
    <property type="entry name" value="Chromosome_initiator_DnaA"/>
</dbReference>
<evidence type="ECO:0000256" key="7">
    <source>
        <dbReference type="ARBA" id="ARBA00023125"/>
    </source>
</evidence>
<comment type="domain">
    <text evidence="8">Domain I is involved in oligomerization and binding regulators, domain II is flexibile and of varying length in different bacteria, domain III forms the AAA+ region, while domain IV binds dsDNA.</text>
</comment>
<dbReference type="GO" id="GO:0005886">
    <property type="term" value="C:plasma membrane"/>
    <property type="evidence" value="ECO:0007669"/>
    <property type="project" value="TreeGrafter"/>
</dbReference>
<dbReference type="GO" id="GO:0006275">
    <property type="term" value="P:regulation of DNA replication"/>
    <property type="evidence" value="ECO:0007669"/>
    <property type="project" value="UniProtKB-UniRule"/>
</dbReference>
<evidence type="ECO:0000256" key="12">
    <source>
        <dbReference type="SAM" id="MobiDB-lite"/>
    </source>
</evidence>
<dbReference type="EMBL" id="CP036287">
    <property type="protein sequence ID" value="QDU64940.1"/>
    <property type="molecule type" value="Genomic_DNA"/>
</dbReference>
<evidence type="ECO:0000313" key="15">
    <source>
        <dbReference type="EMBL" id="QDU64940.1"/>
    </source>
</evidence>
<dbReference type="Gene3D" id="3.40.50.300">
    <property type="entry name" value="P-loop containing nucleotide triphosphate hydrolases"/>
    <property type="match status" value="1"/>
</dbReference>
<feature type="region of interest" description="Disordered" evidence="12">
    <location>
        <begin position="1"/>
        <end position="65"/>
    </location>
</feature>
<evidence type="ECO:0000256" key="3">
    <source>
        <dbReference type="ARBA" id="ARBA00022705"/>
    </source>
</evidence>
<comment type="subunit">
    <text evidence="8">Oligomerizes as a right-handed, spiral filament on DNA at oriC.</text>
</comment>
<dbReference type="Pfam" id="PF11638">
    <property type="entry name" value="DnaA_N"/>
    <property type="match status" value="1"/>
</dbReference>
<dbReference type="Pfam" id="PF00308">
    <property type="entry name" value="Bac_DnaA"/>
    <property type="match status" value="1"/>
</dbReference>
<evidence type="ECO:0000259" key="13">
    <source>
        <dbReference type="SMART" id="SM00382"/>
    </source>
</evidence>
<comment type="caution">
    <text evidence="8">Lacks conserved residue(s) required for the propagation of feature annotation.</text>
</comment>
<dbReference type="InterPro" id="IPR020591">
    <property type="entry name" value="Chromosome_initiator_DnaA-like"/>
</dbReference>
<comment type="function">
    <text evidence="8 10">Plays an essential role in the initiation and regulation of chromosomal replication. ATP-DnaA binds to the origin of replication (oriC) to initiate formation of the DNA replication initiation complex once per cell cycle. Binds the DnaA box (a 9 base pair repeat at the origin) and separates the double-stranded (ds)DNA. Forms a right-handed helical filament on oriC DNA; dsDNA binds to the exterior of the filament while single-stranded (ss)DNA is stabiized in the filament's interior. The ATP-DnaA-oriC complex binds and stabilizes one strand of the AT-rich DNA unwinding element (DUE), permitting loading of DNA polymerase. After initiation quickly degrades to an ADP-DnaA complex that is not apt for DNA replication. Binds acidic phospholipids.</text>
</comment>
<keyword evidence="7 8" id="KW-0238">DNA-binding</keyword>
<evidence type="ECO:0000256" key="9">
    <source>
        <dbReference type="NCBIfam" id="TIGR00362"/>
    </source>
</evidence>
<accession>A0A518BD80</accession>
<name>A0A518BD80_9BACT</name>
<feature type="domain" description="Chromosomal replication initiator DnaA C-terminal" evidence="14">
    <location>
        <begin position="490"/>
        <end position="559"/>
    </location>
</feature>
<dbReference type="CDD" id="cd06571">
    <property type="entry name" value="Bac_DnaA_C"/>
    <property type="match status" value="1"/>
</dbReference>
<feature type="binding site" evidence="8">
    <location>
        <position position="293"/>
    </location>
    <ligand>
        <name>ATP</name>
        <dbReference type="ChEBI" id="CHEBI:30616"/>
    </ligand>
</feature>
<feature type="binding site" evidence="8">
    <location>
        <position position="294"/>
    </location>
    <ligand>
        <name>ATP</name>
        <dbReference type="ChEBI" id="CHEBI:30616"/>
    </ligand>
</feature>
<dbReference type="PROSITE" id="PS01008">
    <property type="entry name" value="DNAA"/>
    <property type="match status" value="1"/>
</dbReference>
<dbReference type="GO" id="GO:0008289">
    <property type="term" value="F:lipid binding"/>
    <property type="evidence" value="ECO:0007669"/>
    <property type="project" value="UniProtKB-KW"/>
</dbReference>
<keyword evidence="2 8" id="KW-0963">Cytoplasm</keyword>
<proteinExistence type="inferred from homology"/>